<dbReference type="EMBL" id="JAZDUA010001099">
    <property type="protein sequence ID" value="KAK7788460.1"/>
    <property type="molecule type" value="Genomic_DNA"/>
</dbReference>
<proteinExistence type="predicted"/>
<name>A0AAN9V146_9ORTH</name>
<dbReference type="AlphaFoldDB" id="A0AAN9V146"/>
<organism evidence="2 3">
    <name type="scientific">Gryllus longicercus</name>
    <dbReference type="NCBI Taxonomy" id="2509291"/>
    <lineage>
        <taxon>Eukaryota</taxon>
        <taxon>Metazoa</taxon>
        <taxon>Ecdysozoa</taxon>
        <taxon>Arthropoda</taxon>
        <taxon>Hexapoda</taxon>
        <taxon>Insecta</taxon>
        <taxon>Pterygota</taxon>
        <taxon>Neoptera</taxon>
        <taxon>Polyneoptera</taxon>
        <taxon>Orthoptera</taxon>
        <taxon>Ensifera</taxon>
        <taxon>Gryllidea</taxon>
        <taxon>Grylloidea</taxon>
        <taxon>Gryllidae</taxon>
        <taxon>Gryllinae</taxon>
        <taxon>Gryllus</taxon>
    </lineage>
</organism>
<keyword evidence="1" id="KW-0732">Signal</keyword>
<evidence type="ECO:0000313" key="3">
    <source>
        <dbReference type="Proteomes" id="UP001378592"/>
    </source>
</evidence>
<evidence type="ECO:0000256" key="1">
    <source>
        <dbReference type="SAM" id="SignalP"/>
    </source>
</evidence>
<dbReference type="GO" id="GO:0005549">
    <property type="term" value="F:odorant binding"/>
    <property type="evidence" value="ECO:0007669"/>
    <property type="project" value="InterPro"/>
</dbReference>
<dbReference type="InterPro" id="IPR036728">
    <property type="entry name" value="PBP_GOBP_sf"/>
</dbReference>
<dbReference type="Proteomes" id="UP001378592">
    <property type="component" value="Unassembled WGS sequence"/>
</dbReference>
<gene>
    <name evidence="2" type="ORF">R5R35_014704</name>
</gene>
<dbReference type="SUPFAM" id="SSF47565">
    <property type="entry name" value="Insect pheromone/odorant-binding proteins"/>
    <property type="match status" value="1"/>
</dbReference>
<feature type="chain" id="PRO_5042977019" description="Odorant binding protein" evidence="1">
    <location>
        <begin position="26"/>
        <end position="159"/>
    </location>
</feature>
<protein>
    <recommendedName>
        <fullName evidence="4">Odorant binding protein</fullName>
    </recommendedName>
</protein>
<comment type="caution">
    <text evidence="2">The sequence shown here is derived from an EMBL/GenBank/DDBJ whole genome shotgun (WGS) entry which is preliminary data.</text>
</comment>
<evidence type="ECO:0000313" key="2">
    <source>
        <dbReference type="EMBL" id="KAK7788460.1"/>
    </source>
</evidence>
<accession>A0AAN9V146</accession>
<sequence>MNIVSSALPLFSAAVILTAVARSNAYSQKTQRDSPFTICMDEGGLITEDAGDMYEDTPQKKIFWCCMLKIHRVFDTNGGQVPGGCEKLLGRDKELPMHLNDVDIQDIKTCCTLEKFPETTAFADGANCDEKAIKMMRCIRGKILTLMRENKWKKNNNNK</sequence>
<feature type="signal peptide" evidence="1">
    <location>
        <begin position="1"/>
        <end position="25"/>
    </location>
</feature>
<evidence type="ECO:0008006" key="4">
    <source>
        <dbReference type="Google" id="ProtNLM"/>
    </source>
</evidence>
<keyword evidence="3" id="KW-1185">Reference proteome</keyword>
<reference evidence="2 3" key="1">
    <citation type="submission" date="2024-03" db="EMBL/GenBank/DDBJ databases">
        <title>The genome assembly and annotation of the cricket Gryllus longicercus Weissman &amp; Gray.</title>
        <authorList>
            <person name="Szrajer S."/>
            <person name="Gray D."/>
            <person name="Ylla G."/>
        </authorList>
    </citation>
    <scope>NUCLEOTIDE SEQUENCE [LARGE SCALE GENOMIC DNA]</scope>
    <source>
        <strain evidence="2">DAG 2021-001</strain>
        <tissue evidence="2">Whole body minus gut</tissue>
    </source>
</reference>